<dbReference type="GO" id="GO:0051301">
    <property type="term" value="P:cell division"/>
    <property type="evidence" value="ECO:0007669"/>
    <property type="project" value="UniProtKB-KW"/>
</dbReference>
<protein>
    <recommendedName>
        <fullName evidence="7">Mitotic spindle assembly checkpoint protein MAD2A</fullName>
    </recommendedName>
    <alternativeName>
        <fullName evidence="8">Mitotic arrest deficient 2-like protein 1</fullName>
    </alternativeName>
</protein>
<keyword evidence="11" id="KW-1185">Reference proteome</keyword>
<dbReference type="PANTHER" id="PTHR11842">
    <property type="entry name" value="MITOTIC SPINDLE ASSEMBLY CHECKPOINT PROTEIN MAD2"/>
    <property type="match status" value="1"/>
</dbReference>
<dbReference type="GO" id="GO:0005634">
    <property type="term" value="C:nucleus"/>
    <property type="evidence" value="ECO:0007669"/>
    <property type="project" value="UniProtKB-SubCell"/>
</dbReference>
<dbReference type="Pfam" id="PF02301">
    <property type="entry name" value="HORMA"/>
    <property type="match status" value="1"/>
</dbReference>
<evidence type="ECO:0000256" key="1">
    <source>
        <dbReference type="ARBA" id="ARBA00004123"/>
    </source>
</evidence>
<keyword evidence="4" id="KW-0498">Mitosis</keyword>
<comment type="similarity">
    <text evidence="2">Belongs to the MAD2 family.</text>
</comment>
<organism evidence="10 11">
    <name type="scientific">Culex pipiens pipiens</name>
    <name type="common">Northern house mosquito</name>
    <dbReference type="NCBI Taxonomy" id="38569"/>
    <lineage>
        <taxon>Eukaryota</taxon>
        <taxon>Metazoa</taxon>
        <taxon>Ecdysozoa</taxon>
        <taxon>Arthropoda</taxon>
        <taxon>Hexapoda</taxon>
        <taxon>Insecta</taxon>
        <taxon>Pterygota</taxon>
        <taxon>Neoptera</taxon>
        <taxon>Endopterygota</taxon>
        <taxon>Diptera</taxon>
        <taxon>Nematocera</taxon>
        <taxon>Culicoidea</taxon>
        <taxon>Culicidae</taxon>
        <taxon>Culicinae</taxon>
        <taxon>Culicini</taxon>
        <taxon>Culex</taxon>
        <taxon>Culex</taxon>
    </lineage>
</organism>
<name>A0ABD1DRT6_CULPP</name>
<evidence type="ECO:0000256" key="3">
    <source>
        <dbReference type="ARBA" id="ARBA00022618"/>
    </source>
</evidence>
<dbReference type="GO" id="GO:1901991">
    <property type="term" value="P:negative regulation of mitotic cell cycle phase transition"/>
    <property type="evidence" value="ECO:0007669"/>
    <property type="project" value="UniProtKB-ARBA"/>
</dbReference>
<dbReference type="GO" id="GO:1990728">
    <property type="term" value="C:mitotic spindle assembly checkpoint MAD1-MAD2 complex"/>
    <property type="evidence" value="ECO:0007669"/>
    <property type="project" value="UniProtKB-ARBA"/>
</dbReference>
<dbReference type="AlphaFoldDB" id="A0ABD1DRT6"/>
<dbReference type="InterPro" id="IPR003511">
    <property type="entry name" value="HORMA_dom"/>
</dbReference>
<evidence type="ECO:0000256" key="6">
    <source>
        <dbReference type="ARBA" id="ARBA00023306"/>
    </source>
</evidence>
<dbReference type="Proteomes" id="UP001562425">
    <property type="component" value="Unassembled WGS sequence"/>
</dbReference>
<dbReference type="SUPFAM" id="SSF56019">
    <property type="entry name" value="The spindle assembly checkpoint protein mad2"/>
    <property type="match status" value="1"/>
</dbReference>
<comment type="subcellular location">
    <subcellularLocation>
        <location evidence="1">Nucleus</location>
    </subcellularLocation>
</comment>
<keyword evidence="5" id="KW-0539">Nucleus</keyword>
<dbReference type="InterPro" id="IPR045091">
    <property type="entry name" value="Mad2-like"/>
</dbReference>
<evidence type="ECO:0000313" key="10">
    <source>
        <dbReference type="EMBL" id="KAL1402390.1"/>
    </source>
</evidence>
<evidence type="ECO:0000256" key="4">
    <source>
        <dbReference type="ARBA" id="ARBA00022776"/>
    </source>
</evidence>
<dbReference type="PANTHER" id="PTHR11842:SF11">
    <property type="entry name" value="MITOTIC SPINDLE ASSEMBLY CHECKPOINT PROTEIN MAD2A"/>
    <property type="match status" value="1"/>
</dbReference>
<feature type="domain" description="HORMA" evidence="9">
    <location>
        <begin position="69"/>
        <end position="258"/>
    </location>
</feature>
<comment type="caution">
    <text evidence="10">The sequence shown here is derived from an EMBL/GenBank/DDBJ whole genome shotgun (WGS) entry which is preliminary data.</text>
</comment>
<dbReference type="Gene3D" id="3.30.900.10">
    <property type="entry name" value="HORMA domain"/>
    <property type="match status" value="1"/>
</dbReference>
<dbReference type="PROSITE" id="PS50815">
    <property type="entry name" value="HORMA"/>
    <property type="match status" value="1"/>
</dbReference>
<gene>
    <name evidence="10" type="ORF">pipiens_019779</name>
</gene>
<reference evidence="10 11" key="1">
    <citation type="submission" date="2024-05" db="EMBL/GenBank/DDBJ databases">
        <title>Culex pipiens pipiens assembly and annotation.</title>
        <authorList>
            <person name="Alout H."/>
            <person name="Durand T."/>
        </authorList>
    </citation>
    <scope>NUCLEOTIDE SEQUENCE [LARGE SCALE GENOMIC DNA]</scope>
    <source>
        <strain evidence="10">HA-2024</strain>
        <tissue evidence="10">Whole body</tissue>
    </source>
</reference>
<evidence type="ECO:0000256" key="2">
    <source>
        <dbReference type="ARBA" id="ARBA00010348"/>
    </source>
</evidence>
<keyword evidence="3" id="KW-0132">Cell division</keyword>
<evidence type="ECO:0000313" key="11">
    <source>
        <dbReference type="Proteomes" id="UP001562425"/>
    </source>
</evidence>
<accession>A0ABD1DRT6</accession>
<evidence type="ECO:0000256" key="5">
    <source>
        <dbReference type="ARBA" id="ARBA00023242"/>
    </source>
</evidence>
<evidence type="ECO:0000256" key="8">
    <source>
        <dbReference type="ARBA" id="ARBA00076594"/>
    </source>
</evidence>
<proteinExistence type="inferred from homology"/>
<keyword evidence="6" id="KW-0131">Cell cycle</keyword>
<dbReference type="EMBL" id="JBEHCU010003072">
    <property type="protein sequence ID" value="KAL1402390.1"/>
    <property type="molecule type" value="Genomic_DNA"/>
</dbReference>
<sequence length="264" mass="29963">MEIDYDELNEQNVLNKLFKLPAEPNSVFTTGYFPLARNVTVPQQILRKRCEQVISIEMATSTQNAITLKGSAAIISEYLNYGINSILFQRGIYPPEQFTSVQQYGLTILMSKDEKIIAFLRNVLTQVQDWLGQNQVDKISMIITNVHTKEVLECWDFKVQNELGDSASKLDPNNPPTSSKELKKIQAEIRDVMRQIAATISYLPLIESICTFDLLIHTLKDSEVPELWSPTADAKIENAQTVQLKSFSTGLHKMNTIVNYKMTD</sequence>
<dbReference type="InterPro" id="IPR036570">
    <property type="entry name" value="HORMA_dom_sf"/>
</dbReference>
<evidence type="ECO:0000259" key="9">
    <source>
        <dbReference type="PROSITE" id="PS50815"/>
    </source>
</evidence>
<dbReference type="FunFam" id="3.30.900.10:FF:000002">
    <property type="entry name" value="Mitotic spindle assembly checkpoint protein MAD2A"/>
    <property type="match status" value="1"/>
</dbReference>
<evidence type="ECO:0000256" key="7">
    <source>
        <dbReference type="ARBA" id="ARBA00068928"/>
    </source>
</evidence>